<dbReference type="InterPro" id="IPR010614">
    <property type="entry name" value="RAD3-like_helicase_DEAD"/>
</dbReference>
<dbReference type="Pfam" id="PF06733">
    <property type="entry name" value="DEAD_2"/>
    <property type="match status" value="1"/>
</dbReference>
<evidence type="ECO:0000256" key="18">
    <source>
        <dbReference type="ARBA" id="ARBA00082714"/>
    </source>
</evidence>
<keyword evidence="11" id="KW-0408">Iron</keyword>
<dbReference type="GO" id="GO:0043139">
    <property type="term" value="F:5'-3' DNA helicase activity"/>
    <property type="evidence" value="ECO:0007669"/>
    <property type="project" value="UniProtKB-EC"/>
</dbReference>
<keyword evidence="14" id="KW-0413">Isomerase</keyword>
<dbReference type="GO" id="GO:0016818">
    <property type="term" value="F:hydrolase activity, acting on acid anhydrides, in phosphorus-containing anhydrides"/>
    <property type="evidence" value="ECO:0007669"/>
    <property type="project" value="InterPro"/>
</dbReference>
<dbReference type="InterPro" id="IPR045028">
    <property type="entry name" value="DinG/Rad3-like"/>
</dbReference>
<evidence type="ECO:0000256" key="11">
    <source>
        <dbReference type="ARBA" id="ARBA00023004"/>
    </source>
</evidence>
<comment type="similarity">
    <text evidence="3">Belongs to the DEAD box helicase family. DEAH subfamily.</text>
</comment>
<dbReference type="Gene3D" id="3.40.50.300">
    <property type="entry name" value="P-loop containing nucleotide triphosphate hydrolases"/>
    <property type="match status" value="2"/>
</dbReference>
<name>A0A085LJU5_9BILA</name>
<evidence type="ECO:0000256" key="15">
    <source>
        <dbReference type="ARBA" id="ARBA00023242"/>
    </source>
</evidence>
<organism evidence="20 21">
    <name type="scientific">Trichuris suis</name>
    <name type="common">pig whipworm</name>
    <dbReference type="NCBI Taxonomy" id="68888"/>
    <lineage>
        <taxon>Eukaryota</taxon>
        <taxon>Metazoa</taxon>
        <taxon>Ecdysozoa</taxon>
        <taxon>Nematoda</taxon>
        <taxon>Enoplea</taxon>
        <taxon>Dorylaimia</taxon>
        <taxon>Trichinellida</taxon>
        <taxon>Trichuridae</taxon>
        <taxon>Trichuris</taxon>
    </lineage>
</organism>
<keyword evidence="15" id="KW-0539">Nucleus</keyword>
<dbReference type="PROSITE" id="PS00690">
    <property type="entry name" value="DEAH_ATP_HELICASE"/>
    <property type="match status" value="1"/>
</dbReference>
<comment type="cofactor">
    <cofactor evidence="1">
        <name>[4Fe-4S] cluster</name>
        <dbReference type="ChEBI" id="CHEBI:49883"/>
    </cofactor>
</comment>
<dbReference type="GO" id="GO:0003677">
    <property type="term" value="F:DNA binding"/>
    <property type="evidence" value="ECO:0007669"/>
    <property type="project" value="InterPro"/>
</dbReference>
<evidence type="ECO:0000256" key="3">
    <source>
        <dbReference type="ARBA" id="ARBA00008792"/>
    </source>
</evidence>
<dbReference type="CDD" id="cd18788">
    <property type="entry name" value="SF2_C_XPD"/>
    <property type="match status" value="1"/>
</dbReference>
<keyword evidence="8" id="KW-0378">Hydrolase</keyword>
<evidence type="ECO:0000256" key="4">
    <source>
        <dbReference type="ARBA" id="ARBA00022485"/>
    </source>
</evidence>
<evidence type="ECO:0000259" key="19">
    <source>
        <dbReference type="PROSITE" id="PS51193"/>
    </source>
</evidence>
<reference evidence="20 21" key="1">
    <citation type="journal article" date="2014" name="Nat. Genet.">
        <title>Genome and transcriptome of the porcine whipworm Trichuris suis.</title>
        <authorList>
            <person name="Jex A.R."/>
            <person name="Nejsum P."/>
            <person name="Schwarz E.M."/>
            <person name="Hu L."/>
            <person name="Young N.D."/>
            <person name="Hall R.S."/>
            <person name="Korhonen P.K."/>
            <person name="Liao S."/>
            <person name="Thamsborg S."/>
            <person name="Xia J."/>
            <person name="Xu P."/>
            <person name="Wang S."/>
            <person name="Scheerlinck J.P."/>
            <person name="Hofmann A."/>
            <person name="Sternberg P.W."/>
            <person name="Wang J."/>
            <person name="Gasser R.B."/>
        </authorList>
    </citation>
    <scope>NUCLEOTIDE SEQUENCE [LARGE SCALE GENOMIC DNA]</scope>
    <source>
        <strain evidence="20">DCEP-RM93M</strain>
    </source>
</reference>
<dbReference type="GO" id="GO:0005634">
    <property type="term" value="C:nucleus"/>
    <property type="evidence" value="ECO:0007669"/>
    <property type="project" value="UniProtKB-SubCell"/>
</dbReference>
<dbReference type="GO" id="GO:0006289">
    <property type="term" value="P:nucleotide-excision repair"/>
    <property type="evidence" value="ECO:0007669"/>
    <property type="project" value="TreeGrafter"/>
</dbReference>
<evidence type="ECO:0000256" key="1">
    <source>
        <dbReference type="ARBA" id="ARBA00001966"/>
    </source>
</evidence>
<keyword evidence="21" id="KW-1185">Reference proteome</keyword>
<evidence type="ECO:0000256" key="9">
    <source>
        <dbReference type="ARBA" id="ARBA00022806"/>
    </source>
</evidence>
<evidence type="ECO:0000256" key="7">
    <source>
        <dbReference type="ARBA" id="ARBA00022763"/>
    </source>
</evidence>
<dbReference type="PROSITE" id="PS51193">
    <property type="entry name" value="HELICASE_ATP_BIND_2"/>
    <property type="match status" value="1"/>
</dbReference>
<dbReference type="InterPro" id="IPR006554">
    <property type="entry name" value="Helicase-like_DEXD_c2"/>
</dbReference>
<dbReference type="GO" id="GO:1990918">
    <property type="term" value="P:double-strand break repair involved in meiotic recombination"/>
    <property type="evidence" value="ECO:0007669"/>
    <property type="project" value="TreeGrafter"/>
</dbReference>
<evidence type="ECO:0000256" key="13">
    <source>
        <dbReference type="ARBA" id="ARBA00023204"/>
    </source>
</evidence>
<dbReference type="InterPro" id="IPR002464">
    <property type="entry name" value="DNA/RNA_helicase_DEAH_CS"/>
</dbReference>
<keyword evidence="5" id="KW-0479">Metal-binding</keyword>
<keyword evidence="10" id="KW-0067">ATP-binding</keyword>
<dbReference type="Pfam" id="PF13307">
    <property type="entry name" value="Helicase_C_2"/>
    <property type="match status" value="1"/>
</dbReference>
<dbReference type="GO" id="GO:0051539">
    <property type="term" value="F:4 iron, 4 sulfur cluster binding"/>
    <property type="evidence" value="ECO:0007669"/>
    <property type="project" value="UniProtKB-KW"/>
</dbReference>
<comment type="catalytic activity">
    <reaction evidence="17">
        <text>ATP + H2O = ADP + phosphate + H(+)</text>
        <dbReference type="Rhea" id="RHEA:13065"/>
        <dbReference type="ChEBI" id="CHEBI:15377"/>
        <dbReference type="ChEBI" id="CHEBI:15378"/>
        <dbReference type="ChEBI" id="CHEBI:30616"/>
        <dbReference type="ChEBI" id="CHEBI:43474"/>
        <dbReference type="ChEBI" id="CHEBI:456216"/>
        <dbReference type="EC" id="5.6.2.3"/>
    </reaction>
</comment>
<gene>
    <name evidence="20" type="ORF">M513_13882</name>
</gene>
<evidence type="ECO:0000256" key="17">
    <source>
        <dbReference type="ARBA" id="ARBA00048954"/>
    </source>
</evidence>
<dbReference type="AlphaFoldDB" id="A0A085LJU5"/>
<dbReference type="GO" id="GO:0005524">
    <property type="term" value="F:ATP binding"/>
    <property type="evidence" value="ECO:0007669"/>
    <property type="project" value="UniProtKB-KW"/>
</dbReference>
<dbReference type="InterPro" id="IPR006555">
    <property type="entry name" value="ATP-dep_Helicase_C"/>
</dbReference>
<evidence type="ECO:0000256" key="6">
    <source>
        <dbReference type="ARBA" id="ARBA00022741"/>
    </source>
</evidence>
<keyword evidence="7" id="KW-0227">DNA damage</keyword>
<evidence type="ECO:0000256" key="16">
    <source>
        <dbReference type="ARBA" id="ARBA00044969"/>
    </source>
</evidence>
<proteinExistence type="inferred from homology"/>
<evidence type="ECO:0000256" key="5">
    <source>
        <dbReference type="ARBA" id="ARBA00022723"/>
    </source>
</evidence>
<dbReference type="FunFam" id="3.40.50.300:FF:000731">
    <property type="entry name" value="Fanconi anemia group J protein homolog"/>
    <property type="match status" value="1"/>
</dbReference>
<evidence type="ECO:0000313" key="21">
    <source>
        <dbReference type="Proteomes" id="UP000030764"/>
    </source>
</evidence>
<evidence type="ECO:0000256" key="8">
    <source>
        <dbReference type="ARBA" id="ARBA00022801"/>
    </source>
</evidence>
<keyword evidence="13" id="KW-0234">DNA repair</keyword>
<keyword evidence="4" id="KW-0004">4Fe-4S</keyword>
<evidence type="ECO:0000313" key="20">
    <source>
        <dbReference type="EMBL" id="KFD45241.1"/>
    </source>
</evidence>
<keyword evidence="12" id="KW-0411">Iron-sulfur</keyword>
<dbReference type="SMART" id="SM00488">
    <property type="entry name" value="DEXDc2"/>
    <property type="match status" value="1"/>
</dbReference>
<keyword evidence="9" id="KW-0347">Helicase</keyword>
<dbReference type="PANTHER" id="PTHR11472:SF47">
    <property type="entry name" value="FANCONI ANEMIA GROUP J PROTEIN"/>
    <property type="match status" value="1"/>
</dbReference>
<dbReference type="SUPFAM" id="SSF52540">
    <property type="entry name" value="P-loop containing nucleoside triphosphate hydrolases"/>
    <property type="match status" value="1"/>
</dbReference>
<comment type="subcellular location">
    <subcellularLocation>
        <location evidence="2">Nucleus</location>
    </subcellularLocation>
</comment>
<accession>A0A085LJU5</accession>
<dbReference type="PANTHER" id="PTHR11472">
    <property type="entry name" value="DNA REPAIR DEAD HELICASE RAD3/XP-D SUBFAMILY MEMBER"/>
    <property type="match status" value="1"/>
</dbReference>
<evidence type="ECO:0000256" key="2">
    <source>
        <dbReference type="ARBA" id="ARBA00004123"/>
    </source>
</evidence>
<dbReference type="NCBIfam" id="TIGR00604">
    <property type="entry name" value="rad3"/>
    <property type="match status" value="1"/>
</dbReference>
<protein>
    <recommendedName>
        <fullName evidence="16">DNA 5'-3' helicase</fullName>
        <ecNumber evidence="16">5.6.2.3</ecNumber>
    </recommendedName>
    <alternativeName>
        <fullName evidence="18">DNA 5'-3' helicase FANCJ</fullName>
    </alternativeName>
</protein>
<keyword evidence="6" id="KW-0547">Nucleotide-binding</keyword>
<dbReference type="Proteomes" id="UP000030764">
    <property type="component" value="Unassembled WGS sequence"/>
</dbReference>
<dbReference type="InterPro" id="IPR013020">
    <property type="entry name" value="Rad3/Chl1-like"/>
</dbReference>
<sequence>MTILASRDHTCLHPYVSRQADKTAECRKLIAGLEGEHCMYYRKLKTREKERDKFLDNIYANLQKVSSSRNDSSSTEGFVWDIEDLLNVGYDCQLCPYFVCTDVLYRCAKVIFCPYNYLLDPLVRKSMKISLKSSVVIVDEAHNIEDVCRESVSFSLSKDELSTAVEQLRLLDEKCSAELCNAAKICIFHFEQLIEWMEKEAIVERMTMQEPGDYTRIWHSADVYVILKAAGLEQSAVGSLKKALTVLTEGTCDRGEENERRGNFTQIEPRTLVTVEKLAYALHYVYIDKGNILSGSSNDTYSYCLCLEKCSSSLREGLRKPSAEWLSKSVFTSTGFVDYLHFWCMNPALAFNDISKSTRSVVLASGTLSPMDTYASELGVPFPIRLEAMHVLPPERMYVGAVGIGPSGKVLRATYQEVDSFEFQDELARTLSAICKVIPDGVLCFLPSYKLLEKLVRRWQDTVSLWKKMSEQKLVLVEPRKGSELKGVLCKFQEAIAASSSVNSQSTGALLLAVYRGKVAEGIDFADRQARAVVTVGIPYPNVRDIRISLKRQYNDCRSSVSHNKLGKCFISGSQWLKTQAFRSLNQALGRCLRHRQDWGALIILDARFCHHNFYNGLSKWIRSKFQHYSRFNEMVDDLSSFVKRLEGK</sequence>
<dbReference type="InterPro" id="IPR014013">
    <property type="entry name" value="Helic_SF1/SF2_ATP-bd_DinG/Rad3"/>
</dbReference>
<dbReference type="SMART" id="SM00491">
    <property type="entry name" value="HELICc2"/>
    <property type="match status" value="1"/>
</dbReference>
<dbReference type="InterPro" id="IPR027417">
    <property type="entry name" value="P-loop_NTPase"/>
</dbReference>
<dbReference type="EMBL" id="KL363617">
    <property type="protein sequence ID" value="KFD45241.1"/>
    <property type="molecule type" value="Genomic_DNA"/>
</dbReference>
<evidence type="ECO:0000256" key="10">
    <source>
        <dbReference type="ARBA" id="ARBA00022840"/>
    </source>
</evidence>
<dbReference type="GO" id="GO:0046872">
    <property type="term" value="F:metal ion binding"/>
    <property type="evidence" value="ECO:0007669"/>
    <property type="project" value="UniProtKB-KW"/>
</dbReference>
<evidence type="ECO:0000256" key="14">
    <source>
        <dbReference type="ARBA" id="ARBA00023235"/>
    </source>
</evidence>
<feature type="domain" description="Helicase ATP-binding" evidence="19">
    <location>
        <begin position="1"/>
        <end position="189"/>
    </location>
</feature>
<evidence type="ECO:0000256" key="12">
    <source>
        <dbReference type="ARBA" id="ARBA00023014"/>
    </source>
</evidence>
<dbReference type="EC" id="5.6.2.3" evidence="16"/>